<keyword evidence="3" id="KW-1185">Reference proteome</keyword>
<gene>
    <name evidence="2" type="ORF">NCTC10821_00098</name>
</gene>
<dbReference type="GO" id="GO:0030151">
    <property type="term" value="F:molybdenum ion binding"/>
    <property type="evidence" value="ECO:0007669"/>
    <property type="project" value="InterPro"/>
</dbReference>
<sequence>MESDTADRGVVGRVAHLDVTAVKGFTVVTTDRITVTETGVLGNREFFFVEPSGRLYSVDVDSGLLPYWSQYAPSTNRLSIGRGADQIFDESVPADGRTAEFEFESSARRGRFVPGPWDEWASSVTGRTLALVRSVEPGGAYDTYPLTLQTEASLAALGVEADGSPMDRRRFRMQLTLAEVDSAFVEDDWEQRTARVGSCLIRIGGPVPRCVGAEHNPTDLSRTVKVLQTINRVRGPGFGEFGRGLMFGVYASVLEPGVINVGDTLALDPT</sequence>
<organism evidence="2 3">
    <name type="scientific">Mycolicibacterium tokaiense</name>
    <dbReference type="NCBI Taxonomy" id="39695"/>
    <lineage>
        <taxon>Bacteria</taxon>
        <taxon>Bacillati</taxon>
        <taxon>Actinomycetota</taxon>
        <taxon>Actinomycetes</taxon>
        <taxon>Mycobacteriales</taxon>
        <taxon>Mycobacteriaceae</taxon>
        <taxon>Mycolicibacterium</taxon>
    </lineage>
</organism>
<dbReference type="AlphaFoldDB" id="A0A378T9Q8"/>
<dbReference type="GO" id="GO:0030170">
    <property type="term" value="F:pyridoxal phosphate binding"/>
    <property type="evidence" value="ECO:0007669"/>
    <property type="project" value="InterPro"/>
</dbReference>
<dbReference type="SUPFAM" id="SSF50800">
    <property type="entry name" value="PK beta-barrel domain-like"/>
    <property type="match status" value="1"/>
</dbReference>
<dbReference type="Pfam" id="PF03473">
    <property type="entry name" value="MOSC"/>
    <property type="match status" value="1"/>
</dbReference>
<feature type="domain" description="MOSC" evidence="1">
    <location>
        <begin position="111"/>
        <end position="268"/>
    </location>
</feature>
<dbReference type="OrthoDB" id="9793178at2"/>
<dbReference type="PROSITE" id="PS51340">
    <property type="entry name" value="MOSC"/>
    <property type="match status" value="1"/>
</dbReference>
<dbReference type="InterPro" id="IPR011037">
    <property type="entry name" value="Pyrv_Knase-like_insert_dom_sf"/>
</dbReference>
<dbReference type="RefSeq" id="WP_115277125.1">
    <property type="nucleotide sequence ID" value="NZ_AP022600.1"/>
</dbReference>
<evidence type="ECO:0000313" key="2">
    <source>
        <dbReference type="EMBL" id="STZ56605.1"/>
    </source>
</evidence>
<protein>
    <submittedName>
        <fullName evidence="2">Mosc domain protein</fullName>
    </submittedName>
</protein>
<dbReference type="EMBL" id="UGQT01000001">
    <property type="protein sequence ID" value="STZ56605.1"/>
    <property type="molecule type" value="Genomic_DNA"/>
</dbReference>
<dbReference type="GO" id="GO:0003824">
    <property type="term" value="F:catalytic activity"/>
    <property type="evidence" value="ECO:0007669"/>
    <property type="project" value="InterPro"/>
</dbReference>
<dbReference type="Proteomes" id="UP000254978">
    <property type="component" value="Unassembled WGS sequence"/>
</dbReference>
<name>A0A378T9Q8_9MYCO</name>
<dbReference type="InterPro" id="IPR005302">
    <property type="entry name" value="MoCF_Sase_C"/>
</dbReference>
<proteinExistence type="predicted"/>
<accession>A0A378T9Q8</accession>
<evidence type="ECO:0000259" key="1">
    <source>
        <dbReference type="PROSITE" id="PS51340"/>
    </source>
</evidence>
<reference evidence="2 3" key="1">
    <citation type="submission" date="2018-06" db="EMBL/GenBank/DDBJ databases">
        <authorList>
            <consortium name="Pathogen Informatics"/>
            <person name="Doyle S."/>
        </authorList>
    </citation>
    <scope>NUCLEOTIDE SEQUENCE [LARGE SCALE GENOMIC DNA]</scope>
    <source>
        <strain evidence="2 3">NCTC10821</strain>
    </source>
</reference>
<evidence type="ECO:0000313" key="3">
    <source>
        <dbReference type="Proteomes" id="UP000254978"/>
    </source>
</evidence>